<reference evidence="1 2" key="1">
    <citation type="submission" date="2019-07" db="EMBL/GenBank/DDBJ databases">
        <title>Tepidimonas thermarum AA-1 draft genome.</title>
        <authorList>
            <person name="Da Costa M.S."/>
            <person name="Froufe H.J.C."/>
            <person name="Egas C."/>
            <person name="Albuquerque L."/>
        </authorList>
    </citation>
    <scope>NUCLEOTIDE SEQUENCE [LARGE SCALE GENOMIC DNA]</scope>
    <source>
        <strain evidence="1 2">AA-1</strain>
    </source>
</reference>
<dbReference type="SUPFAM" id="SSF47240">
    <property type="entry name" value="Ferritin-like"/>
    <property type="match status" value="1"/>
</dbReference>
<dbReference type="AlphaFoldDB" id="A0A554WXG1"/>
<dbReference type="InterPro" id="IPR009078">
    <property type="entry name" value="Ferritin-like_SF"/>
</dbReference>
<dbReference type="PIRSF" id="PIRSF037834">
    <property type="entry name" value="PA_CoA_Oase3"/>
    <property type="match status" value="1"/>
</dbReference>
<dbReference type="EMBL" id="VJOL01000054">
    <property type="protein sequence ID" value="TSE28262.1"/>
    <property type="molecule type" value="Genomic_DNA"/>
</dbReference>
<dbReference type="PANTHER" id="PTHR30458:SF0">
    <property type="entry name" value="1,2-PHENYLACETYL-COA EPOXIDASE, SUBUNIT C"/>
    <property type="match status" value="1"/>
</dbReference>
<protein>
    <submittedName>
        <fullName evidence="1">1,2-phenylacetyl-CoA epoxidase, subunit C</fullName>
    </submittedName>
</protein>
<dbReference type="OrthoDB" id="9789947at2"/>
<dbReference type="NCBIfam" id="TIGR02158">
    <property type="entry name" value="PA_CoA_Oxy3"/>
    <property type="match status" value="1"/>
</dbReference>
<gene>
    <name evidence="1" type="primary">paaC</name>
    <name evidence="1" type="ORF">Tther_02218</name>
</gene>
<name>A0A554WXG1_9BURK</name>
<dbReference type="GO" id="GO:0010124">
    <property type="term" value="P:phenylacetate catabolic process"/>
    <property type="evidence" value="ECO:0007669"/>
    <property type="project" value="InterPro"/>
</dbReference>
<keyword evidence="2" id="KW-1185">Reference proteome</keyword>
<dbReference type="Pfam" id="PF05138">
    <property type="entry name" value="PaaA_PaaC"/>
    <property type="match status" value="1"/>
</dbReference>
<proteinExistence type="predicted"/>
<dbReference type="InterPro" id="IPR011882">
    <property type="entry name" value="PaaC"/>
</dbReference>
<dbReference type="RefSeq" id="WP_143903862.1">
    <property type="nucleotide sequence ID" value="NZ_VJOL01000054.1"/>
</dbReference>
<organism evidence="1 2">
    <name type="scientific">Tepidimonas thermarum</name>
    <dbReference type="NCBI Taxonomy" id="335431"/>
    <lineage>
        <taxon>Bacteria</taxon>
        <taxon>Pseudomonadati</taxon>
        <taxon>Pseudomonadota</taxon>
        <taxon>Betaproteobacteria</taxon>
        <taxon>Burkholderiales</taxon>
        <taxon>Tepidimonas</taxon>
    </lineage>
</organism>
<comment type="caution">
    <text evidence="1">The sequence shown here is derived from an EMBL/GenBank/DDBJ whole genome shotgun (WGS) entry which is preliminary data.</text>
</comment>
<dbReference type="GO" id="GO:0005829">
    <property type="term" value="C:cytosol"/>
    <property type="evidence" value="ECO:0007669"/>
    <property type="project" value="TreeGrafter"/>
</dbReference>
<dbReference type="PANTHER" id="PTHR30458">
    <property type="entry name" value="PHENYLACETIC ACID DEGRADATION PROTEIN PAA"/>
    <property type="match status" value="1"/>
</dbReference>
<sequence>MDAVATETGVLLDYLLHLGDNALVLAQRNCQWCGVGPVLEEDLALANQSLDLIGQARLLYQEAARVQGGGATEDTLAYFRDDTAFRNYVLLELPASLPRVGYAQGDMDWGVTLARNFLYSALMVPLWEALQNSGHAPLAAIAAKSLKEARYHLRHASEWVVRLGDGTDESHARMQAAFDHLMPYTQEFWVPSDFERAAVEAGIGVDVTALQAGWRATVAATLQEATLRVPSDQGYVPQGKNGVHSEHLSYLLAEMQSVARAHPGAQW</sequence>
<dbReference type="InterPro" id="IPR012347">
    <property type="entry name" value="Ferritin-like"/>
</dbReference>
<dbReference type="InterPro" id="IPR052703">
    <property type="entry name" value="Aromatic_CoA_ox/epox"/>
</dbReference>
<dbReference type="InterPro" id="IPR007814">
    <property type="entry name" value="PaaA_PaaC"/>
</dbReference>
<dbReference type="Proteomes" id="UP000318542">
    <property type="component" value="Unassembled WGS sequence"/>
</dbReference>
<evidence type="ECO:0000313" key="2">
    <source>
        <dbReference type="Proteomes" id="UP000318542"/>
    </source>
</evidence>
<evidence type="ECO:0000313" key="1">
    <source>
        <dbReference type="EMBL" id="TSE28262.1"/>
    </source>
</evidence>
<accession>A0A554WXG1</accession>
<dbReference type="Gene3D" id="1.20.1260.10">
    <property type="match status" value="1"/>
</dbReference>